<reference evidence="1" key="1">
    <citation type="journal article" date="2015" name="Nature">
        <title>Complex archaea that bridge the gap between prokaryotes and eukaryotes.</title>
        <authorList>
            <person name="Spang A."/>
            <person name="Saw J.H."/>
            <person name="Jorgensen S.L."/>
            <person name="Zaremba-Niedzwiedzka K."/>
            <person name="Martijn J."/>
            <person name="Lind A.E."/>
            <person name="van Eijk R."/>
            <person name="Schleper C."/>
            <person name="Guy L."/>
            <person name="Ettema T.J."/>
        </authorList>
    </citation>
    <scope>NUCLEOTIDE SEQUENCE</scope>
</reference>
<organism evidence="1">
    <name type="scientific">marine sediment metagenome</name>
    <dbReference type="NCBI Taxonomy" id="412755"/>
    <lineage>
        <taxon>unclassified sequences</taxon>
        <taxon>metagenomes</taxon>
        <taxon>ecological metagenomes</taxon>
    </lineage>
</organism>
<dbReference type="AlphaFoldDB" id="A0A0F9KWT2"/>
<evidence type="ECO:0000313" key="1">
    <source>
        <dbReference type="EMBL" id="KKM26553.1"/>
    </source>
</evidence>
<accession>A0A0F9KWT2</accession>
<name>A0A0F9KWT2_9ZZZZ</name>
<protein>
    <submittedName>
        <fullName evidence="1">Uncharacterized protein</fullName>
    </submittedName>
</protein>
<sequence>MIKVWSRATRTWSNVFFPGKQCFSLIKAYSINPTQPNVGLKVLFKTGYAKTLYPNGSRLDTVSVAAFATQDSFFIDRAGTYYRAWTMPDAGASHALLEFVPNDTLNGTTTRVTGTVAWNVY</sequence>
<dbReference type="EMBL" id="LAZR01012491">
    <property type="protein sequence ID" value="KKM26553.1"/>
    <property type="molecule type" value="Genomic_DNA"/>
</dbReference>
<comment type="caution">
    <text evidence="1">The sequence shown here is derived from an EMBL/GenBank/DDBJ whole genome shotgun (WGS) entry which is preliminary data.</text>
</comment>
<proteinExistence type="predicted"/>
<gene>
    <name evidence="1" type="ORF">LCGC14_1583590</name>
</gene>